<feature type="region of interest" description="Disordered" evidence="1">
    <location>
        <begin position="19"/>
        <end position="39"/>
    </location>
</feature>
<sequence>MLPLPRVPEPLKLLIANSESRGAEVTADSGKKKKKEDSNMEHSICLLISAPSWKRSGMICFQLTSKFIKSAVIELHHSCNTSEILECSMLYIGNCEPGSFGF</sequence>
<protein>
    <submittedName>
        <fullName evidence="2">Uncharacterized protein</fullName>
    </submittedName>
</protein>
<comment type="caution">
    <text evidence="2">The sequence shown here is derived from an EMBL/GenBank/DDBJ whole genome shotgun (WGS) entry which is preliminary data.</text>
</comment>
<dbReference type="Proteomes" id="UP001341840">
    <property type="component" value="Unassembled WGS sequence"/>
</dbReference>
<evidence type="ECO:0000313" key="2">
    <source>
        <dbReference type="EMBL" id="MED6222487.1"/>
    </source>
</evidence>
<name>A0ABU6ZKK9_9FABA</name>
<dbReference type="EMBL" id="JASCZI010272500">
    <property type="protein sequence ID" value="MED6222487.1"/>
    <property type="molecule type" value="Genomic_DNA"/>
</dbReference>
<keyword evidence="3" id="KW-1185">Reference proteome</keyword>
<accession>A0ABU6ZKK9</accession>
<proteinExistence type="predicted"/>
<evidence type="ECO:0000256" key="1">
    <source>
        <dbReference type="SAM" id="MobiDB-lite"/>
    </source>
</evidence>
<gene>
    <name evidence="2" type="ORF">PIB30_064903</name>
</gene>
<organism evidence="2 3">
    <name type="scientific">Stylosanthes scabra</name>
    <dbReference type="NCBI Taxonomy" id="79078"/>
    <lineage>
        <taxon>Eukaryota</taxon>
        <taxon>Viridiplantae</taxon>
        <taxon>Streptophyta</taxon>
        <taxon>Embryophyta</taxon>
        <taxon>Tracheophyta</taxon>
        <taxon>Spermatophyta</taxon>
        <taxon>Magnoliopsida</taxon>
        <taxon>eudicotyledons</taxon>
        <taxon>Gunneridae</taxon>
        <taxon>Pentapetalae</taxon>
        <taxon>rosids</taxon>
        <taxon>fabids</taxon>
        <taxon>Fabales</taxon>
        <taxon>Fabaceae</taxon>
        <taxon>Papilionoideae</taxon>
        <taxon>50 kb inversion clade</taxon>
        <taxon>dalbergioids sensu lato</taxon>
        <taxon>Dalbergieae</taxon>
        <taxon>Pterocarpus clade</taxon>
        <taxon>Stylosanthes</taxon>
    </lineage>
</organism>
<reference evidence="2 3" key="1">
    <citation type="journal article" date="2023" name="Plants (Basel)">
        <title>Bridging the Gap: Combining Genomics and Transcriptomics Approaches to Understand Stylosanthes scabra, an Orphan Legume from the Brazilian Caatinga.</title>
        <authorList>
            <person name="Ferreira-Neto J.R.C."/>
            <person name="da Silva M.D."/>
            <person name="Binneck E."/>
            <person name="de Melo N.F."/>
            <person name="da Silva R.H."/>
            <person name="de Melo A.L.T.M."/>
            <person name="Pandolfi V."/>
            <person name="Bustamante F.O."/>
            <person name="Brasileiro-Vidal A.C."/>
            <person name="Benko-Iseppon A.M."/>
        </authorList>
    </citation>
    <scope>NUCLEOTIDE SEQUENCE [LARGE SCALE GENOMIC DNA]</scope>
    <source>
        <tissue evidence="2">Leaves</tissue>
    </source>
</reference>
<evidence type="ECO:0000313" key="3">
    <source>
        <dbReference type="Proteomes" id="UP001341840"/>
    </source>
</evidence>